<dbReference type="AlphaFoldDB" id="A0A016TEF2"/>
<proteinExistence type="predicted"/>
<organism evidence="2 3">
    <name type="scientific">Ancylostoma ceylanicum</name>
    <dbReference type="NCBI Taxonomy" id="53326"/>
    <lineage>
        <taxon>Eukaryota</taxon>
        <taxon>Metazoa</taxon>
        <taxon>Ecdysozoa</taxon>
        <taxon>Nematoda</taxon>
        <taxon>Chromadorea</taxon>
        <taxon>Rhabditida</taxon>
        <taxon>Rhabditina</taxon>
        <taxon>Rhabditomorpha</taxon>
        <taxon>Strongyloidea</taxon>
        <taxon>Ancylostomatidae</taxon>
        <taxon>Ancylostomatinae</taxon>
        <taxon>Ancylostoma</taxon>
    </lineage>
</organism>
<feature type="compositionally biased region" description="Polar residues" evidence="1">
    <location>
        <begin position="77"/>
        <end position="96"/>
    </location>
</feature>
<reference evidence="3" key="1">
    <citation type="journal article" date="2015" name="Nat. Genet.">
        <title>The genome and transcriptome of the zoonotic hookworm Ancylostoma ceylanicum identify infection-specific gene families.</title>
        <authorList>
            <person name="Schwarz E.M."/>
            <person name="Hu Y."/>
            <person name="Antoshechkin I."/>
            <person name="Miller M.M."/>
            <person name="Sternberg P.W."/>
            <person name="Aroian R.V."/>
        </authorList>
    </citation>
    <scope>NUCLEOTIDE SEQUENCE</scope>
    <source>
        <strain evidence="3">HY135</strain>
    </source>
</reference>
<accession>A0A016TEF2</accession>
<name>A0A016TEF2_9BILA</name>
<dbReference type="OrthoDB" id="5873914at2759"/>
<evidence type="ECO:0000313" key="2">
    <source>
        <dbReference type="EMBL" id="EYC01003.1"/>
    </source>
</evidence>
<feature type="region of interest" description="Disordered" evidence="1">
    <location>
        <begin position="72"/>
        <end position="102"/>
    </location>
</feature>
<evidence type="ECO:0000256" key="1">
    <source>
        <dbReference type="SAM" id="MobiDB-lite"/>
    </source>
</evidence>
<dbReference type="Proteomes" id="UP000024635">
    <property type="component" value="Unassembled WGS sequence"/>
</dbReference>
<keyword evidence="3" id="KW-1185">Reference proteome</keyword>
<evidence type="ECO:0000313" key="3">
    <source>
        <dbReference type="Proteomes" id="UP000024635"/>
    </source>
</evidence>
<comment type="caution">
    <text evidence="2">The sequence shown here is derived from an EMBL/GenBank/DDBJ whole genome shotgun (WGS) entry which is preliminary data.</text>
</comment>
<protein>
    <submittedName>
        <fullName evidence="2">Uncharacterized protein</fullName>
    </submittedName>
</protein>
<dbReference type="EMBL" id="JARK01001447">
    <property type="protein sequence ID" value="EYC01003.1"/>
    <property type="molecule type" value="Genomic_DNA"/>
</dbReference>
<sequence>MTTAYNFPDLNISPISIGEEEDAGDVDSLNTLPVHVPLEVSLKGLSISGSTPSRNPSIVPDSDPIILEAASEDEQHLNSARVRSNSGGRRTGQSHGLSLRLGDSFDESSEEVFIAMENKMKHSLFSVAESCDIAADLQEDSFCNILNGW</sequence>
<dbReference type="STRING" id="53326.A0A016TEF2"/>
<gene>
    <name evidence="2" type="primary">Acey_s0111.g241</name>
    <name evidence="2" type="ORF">Y032_0111g241</name>
</gene>